<dbReference type="Proteomes" id="UP000001918">
    <property type="component" value="Chromosome"/>
</dbReference>
<dbReference type="AlphaFoldDB" id="D1AF29"/>
<proteinExistence type="predicted"/>
<gene>
    <name evidence="1" type="ordered locus">Tcur_4044</name>
</gene>
<dbReference type="HOGENOM" id="CLU_3349764_0_0_11"/>
<protein>
    <submittedName>
        <fullName evidence="1">Uncharacterized protein</fullName>
    </submittedName>
</protein>
<dbReference type="KEGG" id="tcu:Tcur_4044"/>
<keyword evidence="2" id="KW-1185">Reference proteome</keyword>
<evidence type="ECO:0000313" key="1">
    <source>
        <dbReference type="EMBL" id="ACY99573.1"/>
    </source>
</evidence>
<evidence type="ECO:0000313" key="2">
    <source>
        <dbReference type="Proteomes" id="UP000001918"/>
    </source>
</evidence>
<sequence>MAVRAHDAMFAEFVPGFGFGSARVGSAVDKGDCKGGG</sequence>
<name>D1AF29_THECD</name>
<dbReference type="STRING" id="471852.Tcur_4044"/>
<organism evidence="1 2">
    <name type="scientific">Thermomonospora curvata (strain ATCC 19995 / DSM 43183 / JCM 3096 / KCTC 9072 / NBRC 15933 / NCIMB 10081 / Henssen B9)</name>
    <dbReference type="NCBI Taxonomy" id="471852"/>
    <lineage>
        <taxon>Bacteria</taxon>
        <taxon>Bacillati</taxon>
        <taxon>Actinomycetota</taxon>
        <taxon>Actinomycetes</taxon>
        <taxon>Streptosporangiales</taxon>
        <taxon>Thermomonosporaceae</taxon>
        <taxon>Thermomonospora</taxon>
    </lineage>
</organism>
<accession>D1AF29</accession>
<reference evidence="1 2" key="1">
    <citation type="journal article" date="2011" name="Stand. Genomic Sci.">
        <title>Complete genome sequence of Thermomonospora curvata type strain (B9).</title>
        <authorList>
            <person name="Chertkov O."/>
            <person name="Sikorski J."/>
            <person name="Nolan M."/>
            <person name="Lapidus A."/>
            <person name="Lucas S."/>
            <person name="Del Rio T.G."/>
            <person name="Tice H."/>
            <person name="Cheng J.F."/>
            <person name="Goodwin L."/>
            <person name="Pitluck S."/>
            <person name="Liolios K."/>
            <person name="Ivanova N."/>
            <person name="Mavromatis K."/>
            <person name="Mikhailova N."/>
            <person name="Ovchinnikova G."/>
            <person name="Pati A."/>
            <person name="Chen A."/>
            <person name="Palaniappan K."/>
            <person name="Djao O.D."/>
            <person name="Land M."/>
            <person name="Hauser L."/>
            <person name="Chang Y.J."/>
            <person name="Jeffries C.D."/>
            <person name="Brettin T."/>
            <person name="Han C."/>
            <person name="Detter J.C."/>
            <person name="Rohde M."/>
            <person name="Goker M."/>
            <person name="Woyke T."/>
            <person name="Bristow J."/>
            <person name="Eisen J.A."/>
            <person name="Markowitz V."/>
            <person name="Hugenholtz P."/>
            <person name="Klenk H.P."/>
            <person name="Kyrpides N.C."/>
        </authorList>
    </citation>
    <scope>NUCLEOTIDE SEQUENCE [LARGE SCALE GENOMIC DNA]</scope>
    <source>
        <strain evidence="2">ATCC 19995 / DSM 43183 / JCM 3096 / KCTC 9072 / NBRC 15933 / NCIMB 10081 / Henssen B9</strain>
    </source>
</reference>
<dbReference type="EMBL" id="CP001738">
    <property type="protein sequence ID" value="ACY99573.1"/>
    <property type="molecule type" value="Genomic_DNA"/>
</dbReference>